<dbReference type="AlphaFoldDB" id="A0A4E0RY65"/>
<organism evidence="2 3">
    <name type="scientific">Fasciola hepatica</name>
    <name type="common">Liver fluke</name>
    <dbReference type="NCBI Taxonomy" id="6192"/>
    <lineage>
        <taxon>Eukaryota</taxon>
        <taxon>Metazoa</taxon>
        <taxon>Spiralia</taxon>
        <taxon>Lophotrochozoa</taxon>
        <taxon>Platyhelminthes</taxon>
        <taxon>Trematoda</taxon>
        <taxon>Digenea</taxon>
        <taxon>Plagiorchiida</taxon>
        <taxon>Echinostomata</taxon>
        <taxon>Echinostomatoidea</taxon>
        <taxon>Fasciolidae</taxon>
        <taxon>Fasciola</taxon>
    </lineage>
</organism>
<feature type="compositionally biased region" description="Basic and acidic residues" evidence="1">
    <location>
        <begin position="47"/>
        <end position="65"/>
    </location>
</feature>
<evidence type="ECO:0000313" key="3">
    <source>
        <dbReference type="Proteomes" id="UP000230066"/>
    </source>
</evidence>
<dbReference type="Proteomes" id="UP000230066">
    <property type="component" value="Unassembled WGS sequence"/>
</dbReference>
<proteinExistence type="predicted"/>
<feature type="compositionally biased region" description="Polar residues" evidence="1">
    <location>
        <begin position="1"/>
        <end position="10"/>
    </location>
</feature>
<feature type="compositionally biased region" description="Acidic residues" evidence="1">
    <location>
        <begin position="98"/>
        <end position="113"/>
    </location>
</feature>
<sequence length="219" mass="23761">MSVETETTVAVGNEVIDEQLHQNTKENLIITEEQTKSEVETPAEEETPAKAECEQPVMVEDKSDEPAEPVETAESVEPVKPVDVLAPETTPENQVEPIPEETEEVGAEEAQSPEEDKKGKKKVNVIKWIKKNIHMPKSHLSKKEKNATDKSDEGEQSGEPAAPVECHEPKEEVASEDVAAAVPSETAAEEVVTSSAEPDPETKTTPTSTEQEKSTVAGQ</sequence>
<evidence type="ECO:0000256" key="1">
    <source>
        <dbReference type="SAM" id="MobiDB-lite"/>
    </source>
</evidence>
<accession>A0A4E0RY65</accession>
<name>A0A4E0RY65_FASHE</name>
<feature type="region of interest" description="Disordered" evidence="1">
    <location>
        <begin position="1"/>
        <end position="219"/>
    </location>
</feature>
<feature type="compositionally biased region" description="Basic residues" evidence="1">
    <location>
        <begin position="119"/>
        <end position="140"/>
    </location>
</feature>
<feature type="compositionally biased region" description="Polar residues" evidence="1">
    <location>
        <begin position="203"/>
        <end position="219"/>
    </location>
</feature>
<evidence type="ECO:0000313" key="2">
    <source>
        <dbReference type="EMBL" id="THD27147.1"/>
    </source>
</evidence>
<reference evidence="2" key="1">
    <citation type="submission" date="2019-03" db="EMBL/GenBank/DDBJ databases">
        <title>Improved annotation for the trematode Fasciola hepatica.</title>
        <authorList>
            <person name="Choi Y.-J."/>
            <person name="Martin J."/>
            <person name="Mitreva M."/>
        </authorList>
    </citation>
    <scope>NUCLEOTIDE SEQUENCE [LARGE SCALE GENOMIC DNA]</scope>
</reference>
<feature type="compositionally biased region" description="Basic and acidic residues" evidence="1">
    <location>
        <begin position="141"/>
        <end position="153"/>
    </location>
</feature>
<feature type="compositionally biased region" description="Low complexity" evidence="1">
    <location>
        <begin position="176"/>
        <end position="185"/>
    </location>
</feature>
<protein>
    <submittedName>
        <fullName evidence="2">Uncharacterized protein</fullName>
    </submittedName>
</protein>
<comment type="caution">
    <text evidence="2">The sequence shown here is derived from an EMBL/GenBank/DDBJ whole genome shotgun (WGS) entry which is preliminary data.</text>
</comment>
<dbReference type="EMBL" id="JXXN02000514">
    <property type="protein sequence ID" value="THD27147.1"/>
    <property type="molecule type" value="Genomic_DNA"/>
</dbReference>
<keyword evidence="3" id="KW-1185">Reference proteome</keyword>
<gene>
    <name evidence="2" type="ORF">D915_001904</name>
</gene>